<dbReference type="PANTHER" id="PTHR42879:SF2">
    <property type="entry name" value="3-OXOACYL-[ACYL-CARRIER-PROTEIN] REDUCTASE FABG"/>
    <property type="match status" value="1"/>
</dbReference>
<dbReference type="InterPro" id="IPR020904">
    <property type="entry name" value="Sc_DH/Rdtase_CS"/>
</dbReference>
<keyword evidence="4" id="KW-1185">Reference proteome</keyword>
<gene>
    <name evidence="3" type="ORF">B9Z44_06600</name>
</gene>
<dbReference type="GO" id="GO:0032787">
    <property type="term" value="P:monocarboxylic acid metabolic process"/>
    <property type="evidence" value="ECO:0007669"/>
    <property type="project" value="UniProtKB-ARBA"/>
</dbReference>
<organism evidence="3 4">
    <name type="scientific">Limnohabitans curvus</name>
    <dbReference type="NCBI Taxonomy" id="323423"/>
    <lineage>
        <taxon>Bacteria</taxon>
        <taxon>Pseudomonadati</taxon>
        <taxon>Pseudomonadota</taxon>
        <taxon>Betaproteobacteria</taxon>
        <taxon>Burkholderiales</taxon>
        <taxon>Comamonadaceae</taxon>
        <taxon>Limnohabitans</taxon>
    </lineage>
</organism>
<dbReference type="PROSITE" id="PS00061">
    <property type="entry name" value="ADH_SHORT"/>
    <property type="match status" value="1"/>
</dbReference>
<dbReference type="PRINTS" id="PR00081">
    <property type="entry name" value="GDHRDH"/>
</dbReference>
<evidence type="ECO:0000313" key="4">
    <source>
        <dbReference type="Proteomes" id="UP000251341"/>
    </source>
</evidence>
<protein>
    <submittedName>
        <fullName evidence="3">Short-chain dehydrogenase</fullName>
    </submittedName>
</protein>
<proteinExistence type="inferred from homology"/>
<reference evidence="3 4" key="1">
    <citation type="submission" date="2017-04" db="EMBL/GenBank/DDBJ databases">
        <title>Unexpected and diverse lifestyles within the genus Limnohabitans.</title>
        <authorList>
            <person name="Kasalicky V."/>
            <person name="Mehrshad M."/>
            <person name="Andrei S.-A."/>
            <person name="Salcher M."/>
            <person name="Kratochvilova H."/>
            <person name="Simek K."/>
            <person name="Ghai R."/>
        </authorList>
    </citation>
    <scope>NUCLEOTIDE SEQUENCE [LARGE SCALE GENOMIC DNA]</scope>
    <source>
        <strain evidence="3 4">MWH-C5</strain>
    </source>
</reference>
<dbReference type="SMART" id="SM00822">
    <property type="entry name" value="PKS_KR"/>
    <property type="match status" value="1"/>
</dbReference>
<sequence length="260" mass="27553">MNKTSYLHQTFGLDGRTALVTGSARGIGLSIATALGNAGARVIINDLRSAACDEAVAGLQAQGIDVRGASFDVSDHAAVQAAHQQLLAEHWDVDILINNAGNQNRKPLIETTPVEWQQLMNVHVNGSFNCSQIFIPGMRNRGFGRVVMTSSISAEATMPNIAAYSTAKAAMAAMARAIAVEYGPHGVTANAIAPGFVRTEFTVGLQEREGFEHYLQESVPCGRWALPEDIAPVVLFLVSPAARFVNGQTLAIDGGLLARA</sequence>
<dbReference type="InterPro" id="IPR057326">
    <property type="entry name" value="KR_dom"/>
</dbReference>
<dbReference type="InterPro" id="IPR036291">
    <property type="entry name" value="NAD(P)-bd_dom_sf"/>
</dbReference>
<dbReference type="InterPro" id="IPR002347">
    <property type="entry name" value="SDR_fam"/>
</dbReference>
<evidence type="ECO:0000313" key="3">
    <source>
        <dbReference type="EMBL" id="PUE59270.1"/>
    </source>
</evidence>
<dbReference type="Proteomes" id="UP000251341">
    <property type="component" value="Unassembled WGS sequence"/>
</dbReference>
<dbReference type="Pfam" id="PF13561">
    <property type="entry name" value="adh_short_C2"/>
    <property type="match status" value="1"/>
</dbReference>
<dbReference type="SUPFAM" id="SSF51735">
    <property type="entry name" value="NAD(P)-binding Rossmann-fold domains"/>
    <property type="match status" value="1"/>
</dbReference>
<comment type="caution">
    <text evidence="3">The sequence shown here is derived from an EMBL/GenBank/DDBJ whole genome shotgun (WGS) entry which is preliminary data.</text>
</comment>
<evidence type="ECO:0000259" key="2">
    <source>
        <dbReference type="SMART" id="SM00822"/>
    </source>
</evidence>
<dbReference type="EMBL" id="NESP01000001">
    <property type="protein sequence ID" value="PUE59270.1"/>
    <property type="molecule type" value="Genomic_DNA"/>
</dbReference>
<accession>A0A315EMZ7</accession>
<evidence type="ECO:0000256" key="1">
    <source>
        <dbReference type="ARBA" id="ARBA00006484"/>
    </source>
</evidence>
<dbReference type="PRINTS" id="PR00080">
    <property type="entry name" value="SDRFAMILY"/>
</dbReference>
<dbReference type="RefSeq" id="WP_108401998.1">
    <property type="nucleotide sequence ID" value="NZ_NESP01000001.1"/>
</dbReference>
<dbReference type="InterPro" id="IPR050259">
    <property type="entry name" value="SDR"/>
</dbReference>
<dbReference type="FunFam" id="3.40.50.720:FF:000084">
    <property type="entry name" value="Short-chain dehydrogenase reductase"/>
    <property type="match status" value="1"/>
</dbReference>
<dbReference type="Gene3D" id="3.40.50.720">
    <property type="entry name" value="NAD(P)-binding Rossmann-like Domain"/>
    <property type="match status" value="1"/>
</dbReference>
<dbReference type="PANTHER" id="PTHR42879">
    <property type="entry name" value="3-OXOACYL-(ACYL-CARRIER-PROTEIN) REDUCTASE"/>
    <property type="match status" value="1"/>
</dbReference>
<name>A0A315EMZ7_9BURK</name>
<feature type="domain" description="Ketoreductase" evidence="2">
    <location>
        <begin position="16"/>
        <end position="195"/>
    </location>
</feature>
<dbReference type="AlphaFoldDB" id="A0A315EMZ7"/>
<comment type="similarity">
    <text evidence="1">Belongs to the short-chain dehydrogenases/reductases (SDR) family.</text>
</comment>